<evidence type="ECO:0000256" key="7">
    <source>
        <dbReference type="SAM" id="SignalP"/>
    </source>
</evidence>
<evidence type="ECO:0000256" key="4">
    <source>
        <dbReference type="ARBA" id="ARBA00022729"/>
    </source>
</evidence>
<comment type="similarity">
    <text evidence="2">Belongs to the BMP lipoprotein family.</text>
</comment>
<dbReference type="PANTHER" id="PTHR34296">
    <property type="entry name" value="TRANSCRIPTIONAL ACTIVATOR PROTEIN MED"/>
    <property type="match status" value="1"/>
</dbReference>
<evidence type="ECO:0000256" key="2">
    <source>
        <dbReference type="ARBA" id="ARBA00008610"/>
    </source>
</evidence>
<dbReference type="OrthoDB" id="9784230at2"/>
<dbReference type="PROSITE" id="PS51257">
    <property type="entry name" value="PROKAR_LIPOPROTEIN"/>
    <property type="match status" value="1"/>
</dbReference>
<sequence>MKKWMLVISTIVLSFIISGCSNGSGEAAADEYTYIGVMLSDSGLGDSSFSDSAFNGLERAREELGVIFDYREIADTGTYEQGLQELVEQGNELVIAVGFTMKDAVEKVAAEHPDQEFLLVDEVSEMENITSLTFEEHEGSFLIGALAGMKTRTDKVGFIGGLDTPLINKFRAGYEQGVKETNPDAEILVEYAGDFGNDKLGYTIAKGMIDNDSDYIFPSAGFTGVGAIQAAQEQGTYVFGVDSDQYFLGEKAVVTSMLKKVDVGLFEVAQQLTEQGELTESHIILGIEENGVGLAPVRVISLTEKEEAILNELKAEIAEGSRSINSK</sequence>
<evidence type="ECO:0000256" key="5">
    <source>
        <dbReference type="ARBA" id="ARBA00023136"/>
    </source>
</evidence>
<gene>
    <name evidence="9" type="ORF">SAMN05421743_104175</name>
</gene>
<keyword evidence="4 7" id="KW-0732">Signal</keyword>
<dbReference type="InterPro" id="IPR003760">
    <property type="entry name" value="PnrA-like"/>
</dbReference>
<evidence type="ECO:0000313" key="9">
    <source>
        <dbReference type="EMBL" id="SEA38235.1"/>
    </source>
</evidence>
<keyword evidence="10" id="KW-1185">Reference proteome</keyword>
<dbReference type="Gene3D" id="3.40.50.2300">
    <property type="match status" value="2"/>
</dbReference>
<dbReference type="SUPFAM" id="SSF53822">
    <property type="entry name" value="Periplasmic binding protein-like I"/>
    <property type="match status" value="1"/>
</dbReference>
<dbReference type="AlphaFoldDB" id="A0A1H4AQQ3"/>
<dbReference type="InterPro" id="IPR050957">
    <property type="entry name" value="BMP_lipoprotein"/>
</dbReference>
<evidence type="ECO:0000256" key="3">
    <source>
        <dbReference type="ARBA" id="ARBA00022475"/>
    </source>
</evidence>
<feature type="chain" id="PRO_5039407134" evidence="7">
    <location>
        <begin position="24"/>
        <end position="327"/>
    </location>
</feature>
<dbReference type="GO" id="GO:0005886">
    <property type="term" value="C:plasma membrane"/>
    <property type="evidence" value="ECO:0007669"/>
    <property type="project" value="UniProtKB-SubCell"/>
</dbReference>
<dbReference type="Pfam" id="PF02608">
    <property type="entry name" value="Bmp"/>
    <property type="match status" value="1"/>
</dbReference>
<dbReference type="InterPro" id="IPR028082">
    <property type="entry name" value="Peripla_BP_I"/>
</dbReference>
<name>A0A1H4AQQ3_9BACI</name>
<dbReference type="RefSeq" id="WP_093043747.1">
    <property type="nucleotide sequence ID" value="NZ_FNQR01000004.1"/>
</dbReference>
<keyword evidence="5" id="KW-0472">Membrane</keyword>
<evidence type="ECO:0000256" key="6">
    <source>
        <dbReference type="ARBA" id="ARBA00023288"/>
    </source>
</evidence>
<organism evidence="9 10">
    <name type="scientific">Thalassobacillus cyri</name>
    <dbReference type="NCBI Taxonomy" id="571932"/>
    <lineage>
        <taxon>Bacteria</taxon>
        <taxon>Bacillati</taxon>
        <taxon>Bacillota</taxon>
        <taxon>Bacilli</taxon>
        <taxon>Bacillales</taxon>
        <taxon>Bacillaceae</taxon>
        <taxon>Thalassobacillus</taxon>
    </lineage>
</organism>
<evidence type="ECO:0000313" key="10">
    <source>
        <dbReference type="Proteomes" id="UP000198584"/>
    </source>
</evidence>
<dbReference type="STRING" id="571932.SAMN05421743_104175"/>
<reference evidence="9 10" key="1">
    <citation type="submission" date="2016-10" db="EMBL/GenBank/DDBJ databases">
        <authorList>
            <person name="de Groot N.N."/>
        </authorList>
    </citation>
    <scope>NUCLEOTIDE SEQUENCE [LARGE SCALE GENOMIC DNA]</scope>
    <source>
        <strain evidence="9 10">CCM7597</strain>
    </source>
</reference>
<feature type="signal peptide" evidence="7">
    <location>
        <begin position="1"/>
        <end position="23"/>
    </location>
</feature>
<keyword evidence="6" id="KW-0449">Lipoprotein</keyword>
<feature type="domain" description="ABC transporter substrate-binding protein PnrA-like" evidence="8">
    <location>
        <begin position="37"/>
        <end position="317"/>
    </location>
</feature>
<proteinExistence type="inferred from homology"/>
<accession>A0A1H4AQQ3</accession>
<dbReference type="Proteomes" id="UP000198584">
    <property type="component" value="Unassembled WGS sequence"/>
</dbReference>
<keyword evidence="3" id="KW-1003">Cell membrane</keyword>
<protein>
    <submittedName>
        <fullName evidence="9">Basic membrane protein A</fullName>
    </submittedName>
</protein>
<comment type="subcellular location">
    <subcellularLocation>
        <location evidence="1">Cell membrane</location>
        <topology evidence="1">Lipid-anchor</topology>
    </subcellularLocation>
</comment>
<dbReference type="PANTHER" id="PTHR34296:SF2">
    <property type="entry name" value="ABC TRANSPORTER GUANOSINE-BINDING PROTEIN NUPN"/>
    <property type="match status" value="1"/>
</dbReference>
<evidence type="ECO:0000259" key="8">
    <source>
        <dbReference type="Pfam" id="PF02608"/>
    </source>
</evidence>
<dbReference type="EMBL" id="FNQR01000004">
    <property type="protein sequence ID" value="SEA38235.1"/>
    <property type="molecule type" value="Genomic_DNA"/>
</dbReference>
<evidence type="ECO:0000256" key="1">
    <source>
        <dbReference type="ARBA" id="ARBA00004193"/>
    </source>
</evidence>
<dbReference type="CDD" id="cd06354">
    <property type="entry name" value="PBP1_PrnA-like"/>
    <property type="match status" value="1"/>
</dbReference>